<evidence type="ECO:0000259" key="3">
    <source>
        <dbReference type="SMART" id="SM00470"/>
    </source>
</evidence>
<protein>
    <recommendedName>
        <fullName evidence="3">ParB-like N-terminal domain-containing protein</fullName>
    </recommendedName>
</protein>
<dbReference type="InterPro" id="IPR003115">
    <property type="entry name" value="ParB_N"/>
</dbReference>
<geneLocation type="plasmid" evidence="4 5">
    <name>pMESIL01</name>
</geneLocation>
<sequence>MGTMDKMFQQAQGLLEAPLPTESTLPLSALSPTPQPRRRFENLEKLAASIKERGVLQPLLVRPTKDGYAIIAGERRYRAAQIAGLTEVPVVILEVDEPTAQRIALAENLQREDLNPYEETLGILSLLEIRLNKGREEVLGLLHRMRNEAKGRVTHNVMGNSESRVVEETFQALGRLTWESFVQNRLPLLNLPQDLQSALEEGSVPYTAALELRKVKDPQMRTELLEAVQQGLSLRDLKERIKKALKQGRPAQPWRFSGIEQAKARIRLLPARQRKEAEALLKKIEAQVKDLEKLLS</sequence>
<dbReference type="eggNOG" id="COG1475">
    <property type="taxonomic scope" value="Bacteria"/>
</dbReference>
<dbReference type="EMBL" id="CP002043">
    <property type="protein sequence ID" value="ADH65201.1"/>
    <property type="molecule type" value="Genomic_DNA"/>
</dbReference>
<dbReference type="PANTHER" id="PTHR33375">
    <property type="entry name" value="CHROMOSOME-PARTITIONING PROTEIN PARB-RELATED"/>
    <property type="match status" value="1"/>
</dbReference>
<dbReference type="PANTHER" id="PTHR33375:SF7">
    <property type="entry name" value="CHROMOSOME 2-PARTITIONING PROTEIN PARB-RELATED"/>
    <property type="match status" value="1"/>
</dbReference>
<dbReference type="GO" id="GO:0005694">
    <property type="term" value="C:chromosome"/>
    <property type="evidence" value="ECO:0007669"/>
    <property type="project" value="TreeGrafter"/>
</dbReference>
<dbReference type="RefSeq" id="WP_013159715.1">
    <property type="nucleotide sequence ID" value="NC_014213.1"/>
</dbReference>
<gene>
    <name evidence="4" type="ORF">Mesil_3389</name>
</gene>
<dbReference type="SMART" id="SM00470">
    <property type="entry name" value="ParB"/>
    <property type="match status" value="1"/>
</dbReference>
<dbReference type="SUPFAM" id="SSF110849">
    <property type="entry name" value="ParB/Sulfiredoxin"/>
    <property type="match status" value="1"/>
</dbReference>
<feature type="domain" description="ParB-like N-terminal" evidence="3">
    <location>
        <begin position="23"/>
        <end position="109"/>
    </location>
</feature>
<dbReference type="AlphaFoldDB" id="D7BJ45"/>
<organism evidence="4 5">
    <name type="scientific">Allomeiothermus silvanus (strain ATCC 700542 / DSM 9946 / NBRC 106475 / NCIMB 13440 / VI-R2)</name>
    <name type="common">Thermus silvanus</name>
    <dbReference type="NCBI Taxonomy" id="526227"/>
    <lineage>
        <taxon>Bacteria</taxon>
        <taxon>Thermotogati</taxon>
        <taxon>Deinococcota</taxon>
        <taxon>Deinococci</taxon>
        <taxon>Thermales</taxon>
        <taxon>Thermaceae</taxon>
        <taxon>Allomeiothermus</taxon>
    </lineage>
</organism>
<dbReference type="SUPFAM" id="SSF109709">
    <property type="entry name" value="KorB DNA-binding domain-like"/>
    <property type="match status" value="1"/>
</dbReference>
<dbReference type="InterPro" id="IPR036086">
    <property type="entry name" value="ParB/Sulfiredoxin_sf"/>
</dbReference>
<dbReference type="Pfam" id="PF17762">
    <property type="entry name" value="HTH_ParB"/>
    <property type="match status" value="1"/>
</dbReference>
<dbReference type="Gene3D" id="1.10.10.2830">
    <property type="match status" value="1"/>
</dbReference>
<accession>D7BJ45</accession>
<name>D7BJ45_ALLS1</name>
<dbReference type="Proteomes" id="UP000001916">
    <property type="component" value="Plasmid pMESIL01"/>
</dbReference>
<dbReference type="Gene3D" id="3.90.1530.30">
    <property type="match status" value="1"/>
</dbReference>
<dbReference type="InterPro" id="IPR041468">
    <property type="entry name" value="HTH_ParB/Spo0J"/>
</dbReference>
<evidence type="ECO:0000313" key="5">
    <source>
        <dbReference type="Proteomes" id="UP000001916"/>
    </source>
</evidence>
<evidence type="ECO:0000256" key="1">
    <source>
        <dbReference type="ARBA" id="ARBA00006295"/>
    </source>
</evidence>
<keyword evidence="4" id="KW-0614">Plasmid</keyword>
<keyword evidence="2" id="KW-0238">DNA-binding</keyword>
<dbReference type="CDD" id="cd16393">
    <property type="entry name" value="SPO0J_N"/>
    <property type="match status" value="1"/>
</dbReference>
<dbReference type="FunFam" id="3.90.1530.30:FF:000001">
    <property type="entry name" value="Chromosome partitioning protein ParB"/>
    <property type="match status" value="1"/>
</dbReference>
<dbReference type="GO" id="GO:0007059">
    <property type="term" value="P:chromosome segregation"/>
    <property type="evidence" value="ECO:0007669"/>
    <property type="project" value="TreeGrafter"/>
</dbReference>
<dbReference type="KEGG" id="msv:Mesil_3389"/>
<dbReference type="InterPro" id="IPR004437">
    <property type="entry name" value="ParB/RepB/Spo0J"/>
</dbReference>
<proteinExistence type="inferred from homology"/>
<evidence type="ECO:0000256" key="2">
    <source>
        <dbReference type="ARBA" id="ARBA00023125"/>
    </source>
</evidence>
<dbReference type="InterPro" id="IPR050336">
    <property type="entry name" value="Chromosome_partition/occlusion"/>
</dbReference>
<comment type="similarity">
    <text evidence="1">Belongs to the ParB family.</text>
</comment>
<dbReference type="GO" id="GO:0003677">
    <property type="term" value="F:DNA binding"/>
    <property type="evidence" value="ECO:0007669"/>
    <property type="project" value="UniProtKB-KW"/>
</dbReference>
<reference evidence="4 5" key="1">
    <citation type="journal article" date="2010" name="Stand. Genomic Sci.">
        <title>Complete genome sequence of Meiothermus silvanus type strain (VI-R2).</title>
        <authorList>
            <person name="Sikorski J."/>
            <person name="Tindall B.J."/>
            <person name="Lowry S."/>
            <person name="Lucas S."/>
            <person name="Nolan M."/>
            <person name="Copeland A."/>
            <person name="Glavina Del Rio T."/>
            <person name="Tice H."/>
            <person name="Cheng J.F."/>
            <person name="Han C."/>
            <person name="Pitluck S."/>
            <person name="Liolios K."/>
            <person name="Ivanova N."/>
            <person name="Mavromatis K."/>
            <person name="Mikhailova N."/>
            <person name="Pati A."/>
            <person name="Goodwin L."/>
            <person name="Chen A."/>
            <person name="Palaniappan K."/>
            <person name="Land M."/>
            <person name="Hauser L."/>
            <person name="Chang Y.J."/>
            <person name="Jeffries C.D."/>
            <person name="Rohde M."/>
            <person name="Goker M."/>
            <person name="Woyke T."/>
            <person name="Bristow J."/>
            <person name="Eisen J.A."/>
            <person name="Markowitz V."/>
            <person name="Hugenholtz P."/>
            <person name="Kyrpides N.C."/>
            <person name="Klenk H.P."/>
            <person name="Lapidus A."/>
        </authorList>
    </citation>
    <scope>NUCLEOTIDE SEQUENCE [LARGE SCALE GENOMIC DNA]</scope>
    <source>
        <strain evidence="5">ATCC 700542 / DSM 9946 / VI-R2</strain>
        <plasmid evidence="5">Plasmid pMESIL01</plasmid>
    </source>
</reference>
<keyword evidence="5" id="KW-1185">Reference proteome</keyword>
<dbReference type="HOGENOM" id="CLU_023853_4_0_0"/>
<evidence type="ECO:0000313" key="4">
    <source>
        <dbReference type="EMBL" id="ADH65201.1"/>
    </source>
</evidence>
<dbReference type="Pfam" id="PF02195">
    <property type="entry name" value="ParB_N"/>
    <property type="match status" value="1"/>
</dbReference>
<dbReference type="NCBIfam" id="TIGR00180">
    <property type="entry name" value="parB_part"/>
    <property type="match status" value="1"/>
</dbReference>